<dbReference type="AlphaFoldDB" id="A0CYH6"/>
<dbReference type="Proteomes" id="UP000000600">
    <property type="component" value="Unassembled WGS sequence"/>
</dbReference>
<protein>
    <submittedName>
        <fullName evidence="1">Uncharacterized protein</fullName>
    </submittedName>
</protein>
<proteinExistence type="predicted"/>
<dbReference type="EMBL" id="CT868219">
    <property type="protein sequence ID" value="CAK75843.1"/>
    <property type="molecule type" value="Genomic_DNA"/>
</dbReference>
<evidence type="ECO:0000313" key="1">
    <source>
        <dbReference type="EMBL" id="CAK75843.1"/>
    </source>
</evidence>
<dbReference type="HOGENOM" id="CLU_2563351_0_0_1"/>
<reference evidence="1 2" key="1">
    <citation type="journal article" date="2006" name="Nature">
        <title>Global trends of whole-genome duplications revealed by the ciliate Paramecium tetraurelia.</title>
        <authorList>
            <consortium name="Genoscope"/>
            <person name="Aury J.-M."/>
            <person name="Jaillon O."/>
            <person name="Duret L."/>
            <person name="Noel B."/>
            <person name="Jubin C."/>
            <person name="Porcel B.M."/>
            <person name="Segurens B."/>
            <person name="Daubin V."/>
            <person name="Anthouard V."/>
            <person name="Aiach N."/>
            <person name="Arnaiz O."/>
            <person name="Billaut A."/>
            <person name="Beisson J."/>
            <person name="Blanc I."/>
            <person name="Bouhouche K."/>
            <person name="Camara F."/>
            <person name="Duharcourt S."/>
            <person name="Guigo R."/>
            <person name="Gogendeau D."/>
            <person name="Katinka M."/>
            <person name="Keller A.-M."/>
            <person name="Kissmehl R."/>
            <person name="Klotz C."/>
            <person name="Koll F."/>
            <person name="Le Moue A."/>
            <person name="Lepere C."/>
            <person name="Malinsky S."/>
            <person name="Nowacki M."/>
            <person name="Nowak J.K."/>
            <person name="Plattner H."/>
            <person name="Poulain J."/>
            <person name="Ruiz F."/>
            <person name="Serrano V."/>
            <person name="Zagulski M."/>
            <person name="Dessen P."/>
            <person name="Betermier M."/>
            <person name="Weissenbach J."/>
            <person name="Scarpelli C."/>
            <person name="Schachter V."/>
            <person name="Sperling L."/>
            <person name="Meyer E."/>
            <person name="Cohen J."/>
            <person name="Wincker P."/>
        </authorList>
    </citation>
    <scope>NUCLEOTIDE SEQUENCE [LARGE SCALE GENOMIC DNA]</scope>
    <source>
        <strain evidence="1 2">Stock d4-2</strain>
    </source>
</reference>
<dbReference type="RefSeq" id="XP_001443240.1">
    <property type="nucleotide sequence ID" value="XM_001443203.1"/>
</dbReference>
<dbReference type="InParanoid" id="A0CYH6"/>
<organism evidence="1 2">
    <name type="scientific">Paramecium tetraurelia</name>
    <dbReference type="NCBI Taxonomy" id="5888"/>
    <lineage>
        <taxon>Eukaryota</taxon>
        <taxon>Sar</taxon>
        <taxon>Alveolata</taxon>
        <taxon>Ciliophora</taxon>
        <taxon>Intramacronucleata</taxon>
        <taxon>Oligohymenophorea</taxon>
        <taxon>Peniculida</taxon>
        <taxon>Parameciidae</taxon>
        <taxon>Paramecium</taxon>
    </lineage>
</organism>
<gene>
    <name evidence="1" type="ORF">GSPATT00011443001</name>
</gene>
<dbReference type="KEGG" id="ptm:GSPATT00011443001"/>
<keyword evidence="2" id="KW-1185">Reference proteome</keyword>
<dbReference type="GeneID" id="5029025"/>
<accession>A0CYH6</accession>
<evidence type="ECO:0000313" key="2">
    <source>
        <dbReference type="Proteomes" id="UP000000600"/>
    </source>
</evidence>
<dbReference type="OrthoDB" id="295833at2759"/>
<name>A0CYH6_PARTE</name>
<sequence length="82" mass="9577">MKDPICLAGDQYENVSLTNIDNVVQELEKRKQLMQDKQFVLPTTQCFCFPQQGKKVIPQRQEGFLEIYDDDEEPQQQDAVEI</sequence>